<keyword evidence="2" id="KW-0812">Transmembrane</keyword>
<evidence type="ECO:0008006" key="5">
    <source>
        <dbReference type="Google" id="ProtNLM"/>
    </source>
</evidence>
<accession>A0A5B9GGP4</accession>
<evidence type="ECO:0000256" key="1">
    <source>
        <dbReference type="SAM" id="MobiDB-lite"/>
    </source>
</evidence>
<evidence type="ECO:0000256" key="2">
    <source>
        <dbReference type="SAM" id="Phobius"/>
    </source>
</evidence>
<dbReference type="RefSeq" id="WP_128105393.1">
    <property type="nucleotide sequence ID" value="NZ_CP042808.1"/>
</dbReference>
<proteinExistence type="predicted"/>
<dbReference type="KEGG" id="aoy:EOV40_006445"/>
<dbReference type="Pfam" id="PF16937">
    <property type="entry name" value="T3SS_HrpK1"/>
    <property type="match status" value="1"/>
</dbReference>
<sequence>MQTSSVKSTSFADDTTQKDLSAAFKNATNKVTDSVSDQDADDYVDSSKYAEDYSKWEQLTEGLSDSGDQGKTLGRSYAAVHLLGDNWKKWGLDKSKINFNDPSTWSKLPPDAQKALKVISRSPSMISALENTGAKDKKSSGIVTLSQVKDFIKKSNADQKAALSSITSYEKKNPDAGGMSLTLVRQAALVMANQTLIAGAGSQMQAGAADQRQDNLGLHKDNLAAVASDTGLGSALQDAANIVDQNAIFSNLDIAGNGPGGTGADGAVGRGNIADWIKSDAPTSNASFLSYMSENAIKQSLPDIDSKSIGSDVFENPQNYSGATKAAVLEQLENDESVMESGKAQGLWSGSMAKSKHLSSSYDNELSDLKSKITQLASDTDVQNFQKTAQSSGLQSLADSDPTLKAQISQYYTNTELTGDSLSSALSAENSQGDQVSVGSGIQTFVSQARTVDGLLGKSGSDATDLTNILNKSGEKDEVEQAYNNDIVDGSSLTQALQTVSGDGESAQVISNYQDENTAFSSVLEDDYTQGHSGQIQTNIDDAVKNEQNDTADLASLLTTFCDANGNASDSKINAYVATVQSQNPQAFDAATAGSVVKEIKKIVDLVRSGYKINDAIQKIEKASSGEKSSPSLPGQESGYDSGGLHLTSAGLSAGSLAASIVQYAKGAHTATGQAGIAASSAQTLGTTTEGTTKLIKKIQKARDEEALKKIKSSLNWTEVGGKEVGAAGGVASGVLSLISGVKSLKNGDKVDGGLTLTSGSLDTISGIAGGVEGAVSAADAAGASVGVAAGVTGAVAGIASGVTAAVGFVVGLVELIIQAVEKKKKQHNYYNQLSNLADYGITGSSDSTKNKTTGS</sequence>
<keyword evidence="2" id="KW-0472">Membrane</keyword>
<feature type="transmembrane region" description="Helical" evidence="2">
    <location>
        <begin position="795"/>
        <end position="818"/>
    </location>
</feature>
<feature type="compositionally biased region" description="Polar residues" evidence="1">
    <location>
        <begin position="626"/>
        <end position="635"/>
    </location>
</feature>
<protein>
    <recommendedName>
        <fullName evidence="5">Type III effector HrpK</fullName>
    </recommendedName>
</protein>
<dbReference type="Proteomes" id="UP000287027">
    <property type="component" value="Chromosome"/>
</dbReference>
<evidence type="ECO:0000313" key="4">
    <source>
        <dbReference type="Proteomes" id="UP000287027"/>
    </source>
</evidence>
<name>A0A5B9GGP4_9PROT</name>
<evidence type="ECO:0000313" key="3">
    <source>
        <dbReference type="EMBL" id="QEE85398.1"/>
    </source>
</evidence>
<reference evidence="3 4" key="1">
    <citation type="submission" date="2019-08" db="EMBL/GenBank/DDBJ databases">
        <title>Acetobacter oryzioeni sp. nov., isolated from Korean rice wine vinegar.</title>
        <authorList>
            <person name="Baek J.H."/>
            <person name="Kim K.H."/>
            <person name="Jeon C.O."/>
            <person name="Han D.M."/>
        </authorList>
    </citation>
    <scope>NUCLEOTIDE SEQUENCE [LARGE SCALE GENOMIC DNA]</scope>
    <source>
        <strain evidence="3 4">B6</strain>
    </source>
</reference>
<dbReference type="InterPro" id="IPR031613">
    <property type="entry name" value="HrpK"/>
</dbReference>
<dbReference type="AlphaFoldDB" id="A0A5B9GGP4"/>
<keyword evidence="4" id="KW-1185">Reference proteome</keyword>
<organism evidence="3 4">
    <name type="scientific">Acetobacter oryzoeni</name>
    <dbReference type="NCBI Taxonomy" id="2500548"/>
    <lineage>
        <taxon>Bacteria</taxon>
        <taxon>Pseudomonadati</taxon>
        <taxon>Pseudomonadota</taxon>
        <taxon>Alphaproteobacteria</taxon>
        <taxon>Acetobacterales</taxon>
        <taxon>Acetobacteraceae</taxon>
        <taxon>Acetobacter</taxon>
    </lineage>
</organism>
<gene>
    <name evidence="3" type="ORF">EOV40_006445</name>
</gene>
<feature type="region of interest" description="Disordered" evidence="1">
    <location>
        <begin position="622"/>
        <end position="641"/>
    </location>
</feature>
<keyword evidence="2" id="KW-1133">Transmembrane helix</keyword>
<dbReference type="EMBL" id="CP042808">
    <property type="protein sequence ID" value="QEE85398.1"/>
    <property type="molecule type" value="Genomic_DNA"/>
</dbReference>